<organism evidence="2 3">
    <name type="scientific">Phytophthora fragariaefolia</name>
    <dbReference type="NCBI Taxonomy" id="1490495"/>
    <lineage>
        <taxon>Eukaryota</taxon>
        <taxon>Sar</taxon>
        <taxon>Stramenopiles</taxon>
        <taxon>Oomycota</taxon>
        <taxon>Peronosporomycetes</taxon>
        <taxon>Peronosporales</taxon>
        <taxon>Peronosporaceae</taxon>
        <taxon>Phytophthora</taxon>
    </lineage>
</organism>
<dbReference type="EMBL" id="BSXT01001126">
    <property type="protein sequence ID" value="GMF38983.1"/>
    <property type="molecule type" value="Genomic_DNA"/>
</dbReference>
<feature type="region of interest" description="Disordered" evidence="1">
    <location>
        <begin position="113"/>
        <end position="181"/>
    </location>
</feature>
<protein>
    <submittedName>
        <fullName evidence="2">Unnamed protein product</fullName>
    </submittedName>
</protein>
<reference evidence="2" key="1">
    <citation type="submission" date="2023-04" db="EMBL/GenBank/DDBJ databases">
        <title>Phytophthora fragariaefolia NBRC 109709.</title>
        <authorList>
            <person name="Ichikawa N."/>
            <person name="Sato H."/>
            <person name="Tonouchi N."/>
        </authorList>
    </citation>
    <scope>NUCLEOTIDE SEQUENCE</scope>
    <source>
        <strain evidence="2">NBRC 109709</strain>
    </source>
</reference>
<comment type="caution">
    <text evidence="2">The sequence shown here is derived from an EMBL/GenBank/DDBJ whole genome shotgun (WGS) entry which is preliminary data.</text>
</comment>
<evidence type="ECO:0000313" key="3">
    <source>
        <dbReference type="Proteomes" id="UP001165121"/>
    </source>
</evidence>
<dbReference type="OrthoDB" id="126926at2759"/>
<accession>A0A9W6XI66</accession>
<name>A0A9W6XI66_9STRA</name>
<gene>
    <name evidence="2" type="ORF">Pfra01_001143200</name>
</gene>
<proteinExistence type="predicted"/>
<keyword evidence="3" id="KW-1185">Reference proteome</keyword>
<dbReference type="AlphaFoldDB" id="A0A9W6XI66"/>
<dbReference type="Proteomes" id="UP001165121">
    <property type="component" value="Unassembled WGS sequence"/>
</dbReference>
<evidence type="ECO:0000256" key="1">
    <source>
        <dbReference type="SAM" id="MobiDB-lite"/>
    </source>
</evidence>
<sequence length="197" mass="20366">MVRIRSSQRGKTAAIAAVARDIDFGHFWRQLKSAGWKAKRPSGLQKEWSYSSPEGVHAFVGEDAVVAHALATGLLDENPQGKEKRWRSCVAECSRDGRSGGVGSCASQNAVMEMEGGGGGGRASRSAVKGKERGGGRASQTALEEEEGGGVGGSALQSAVVEMEGGGGGGRTSQSGVVEEEACDVRVSQIDTSVQLS</sequence>
<evidence type="ECO:0000313" key="2">
    <source>
        <dbReference type="EMBL" id="GMF38983.1"/>
    </source>
</evidence>